<proteinExistence type="predicted"/>
<evidence type="ECO:0000256" key="1">
    <source>
        <dbReference type="SAM" id="SignalP"/>
    </source>
</evidence>
<dbReference type="OMA" id="SISWCAD"/>
<sequence length="416" mass="45694">MSLLILIGVFETYPVQSDPRDLPKNELSRVKPEFKPDDWKATAGKAPVINPADMDEKHWGIVMRNNGVLCGLHPQGEIAKEITLPSGKTVTIPLITVPTPARKAYCPAFAIKPRAIAPHDITFEDKDKEKVSDDKTKLFCIPRFRITDKTSVEVFETRNSLEKSLAESGFTQHSVKGGVGGTIGPVSGGFSGGYNSRTDNINADAFSVERKYMHISFNFYKQFGELFEPEVHLGGRLFSTEEFDGVVGSTVGQKITNLKIAAGASFSGGGFSAKVSGKYEEANNKKEDIKSATMTQSISWCADGGDTTLCNNAPAWCPTVASFYNWRVMQKTKLVKLVDHIGLLPTYNDIPCLTRNIECLAAAEKDCLSFSSENFVNFAPVPSPEYCVSDVSFKIPIAEPSTLFYDKEDEKTKIKV</sequence>
<accession>A1DKA1</accession>
<organism evidence="2 3">
    <name type="scientific">Neosartorya fischeri (strain ATCC 1020 / DSM 3700 / CBS 544.65 / FGSC A1164 / JCM 1740 / NRRL 181 / WB 181)</name>
    <name type="common">Aspergillus fischerianus</name>
    <dbReference type="NCBI Taxonomy" id="331117"/>
    <lineage>
        <taxon>Eukaryota</taxon>
        <taxon>Fungi</taxon>
        <taxon>Dikarya</taxon>
        <taxon>Ascomycota</taxon>
        <taxon>Pezizomycotina</taxon>
        <taxon>Eurotiomycetes</taxon>
        <taxon>Eurotiomycetidae</taxon>
        <taxon>Eurotiales</taxon>
        <taxon>Aspergillaceae</taxon>
        <taxon>Aspergillus</taxon>
        <taxon>Aspergillus subgen. Fumigati</taxon>
    </lineage>
</organism>
<dbReference type="AlphaFoldDB" id="A1DKA1"/>
<dbReference type="eggNOG" id="ENOG502SI6W">
    <property type="taxonomic scope" value="Eukaryota"/>
</dbReference>
<evidence type="ECO:0000313" key="3">
    <source>
        <dbReference type="Proteomes" id="UP000006702"/>
    </source>
</evidence>
<gene>
    <name evidence="2" type="ORF">NFIA_005000</name>
</gene>
<dbReference type="Proteomes" id="UP000006702">
    <property type="component" value="Unassembled WGS sequence"/>
</dbReference>
<dbReference type="HOGENOM" id="CLU_660720_0_0_1"/>
<dbReference type="EMBL" id="DS027697">
    <property type="protein sequence ID" value="EAW17140.1"/>
    <property type="molecule type" value="Genomic_DNA"/>
</dbReference>
<dbReference type="KEGG" id="nfi:NFIA_005000"/>
<reference evidence="3" key="1">
    <citation type="journal article" date="2008" name="PLoS Genet.">
        <title>Genomic islands in the pathogenic filamentous fungus Aspergillus fumigatus.</title>
        <authorList>
            <person name="Fedorova N.D."/>
            <person name="Khaldi N."/>
            <person name="Joardar V.S."/>
            <person name="Maiti R."/>
            <person name="Amedeo P."/>
            <person name="Anderson M.J."/>
            <person name="Crabtree J."/>
            <person name="Silva J.C."/>
            <person name="Badger J.H."/>
            <person name="Albarraq A."/>
            <person name="Angiuoli S."/>
            <person name="Bussey H."/>
            <person name="Bowyer P."/>
            <person name="Cotty P.J."/>
            <person name="Dyer P.S."/>
            <person name="Egan A."/>
            <person name="Galens K."/>
            <person name="Fraser-Liggett C.M."/>
            <person name="Haas B.J."/>
            <person name="Inman J.M."/>
            <person name="Kent R."/>
            <person name="Lemieux S."/>
            <person name="Malavazi I."/>
            <person name="Orvis J."/>
            <person name="Roemer T."/>
            <person name="Ronning C.M."/>
            <person name="Sundaram J.P."/>
            <person name="Sutton G."/>
            <person name="Turner G."/>
            <person name="Venter J.C."/>
            <person name="White O.R."/>
            <person name="Whitty B.R."/>
            <person name="Youngman P."/>
            <person name="Wolfe K.H."/>
            <person name="Goldman G.H."/>
            <person name="Wortman J.R."/>
            <person name="Jiang B."/>
            <person name="Denning D.W."/>
            <person name="Nierman W.C."/>
        </authorList>
    </citation>
    <scope>NUCLEOTIDE SEQUENCE [LARGE SCALE GENOMIC DNA]</scope>
    <source>
        <strain evidence="3">ATCC 1020 / DSM 3700 / CBS 544.65 / FGSC A1164 / JCM 1740 / NRRL 181 / WB 181</strain>
    </source>
</reference>
<dbReference type="OrthoDB" id="4510309at2759"/>
<feature type="signal peptide" evidence="1">
    <location>
        <begin position="1"/>
        <end position="17"/>
    </location>
</feature>
<dbReference type="RefSeq" id="XP_001259037.1">
    <property type="nucleotide sequence ID" value="XM_001259036.1"/>
</dbReference>
<evidence type="ECO:0008006" key="4">
    <source>
        <dbReference type="Google" id="ProtNLM"/>
    </source>
</evidence>
<keyword evidence="1" id="KW-0732">Signal</keyword>
<dbReference type="GeneID" id="4585202"/>
<keyword evidence="3" id="KW-1185">Reference proteome</keyword>
<dbReference type="VEuPathDB" id="FungiDB:NFIA_005000"/>
<name>A1DKA1_NEOFI</name>
<evidence type="ECO:0000313" key="2">
    <source>
        <dbReference type="EMBL" id="EAW17140.1"/>
    </source>
</evidence>
<feature type="chain" id="PRO_5002634564" description="MACPF domain-containing protein" evidence="1">
    <location>
        <begin position="18"/>
        <end position="416"/>
    </location>
</feature>
<protein>
    <recommendedName>
        <fullName evidence="4">MACPF domain-containing protein</fullName>
    </recommendedName>
</protein>